<feature type="compositionally biased region" description="Low complexity" evidence="1">
    <location>
        <begin position="203"/>
        <end position="213"/>
    </location>
</feature>
<keyword evidence="3" id="KW-1185">Reference proteome</keyword>
<accession>A0A9P7Z631</accession>
<evidence type="ECO:0000313" key="2">
    <source>
        <dbReference type="EMBL" id="KAG9246293.1"/>
    </source>
</evidence>
<feature type="compositionally biased region" description="Polar residues" evidence="1">
    <location>
        <begin position="144"/>
        <end position="164"/>
    </location>
</feature>
<dbReference type="PANTHER" id="PTHR38645:SF1">
    <property type="entry name" value="YALI0F12243P"/>
    <property type="match status" value="1"/>
</dbReference>
<dbReference type="OrthoDB" id="21418at2759"/>
<comment type="caution">
    <text evidence="2">The sequence shown here is derived from an EMBL/GenBank/DDBJ whole genome shotgun (WGS) entry which is preliminary data.</text>
</comment>
<sequence length="271" mass="28934">MDSMRSLNTSLPGTSPPKMGDSPEQLLSAFKAAALSVTQLYKTATADQGKARAQGYEDAMYELLDFLDKEDIGLDDGEGWRIRRWATEKLDSRDSVPGDSDDEAGGKQERAQERGSSPEIQRSQSAAPRLSSTSIAKRAVSPARASSPQPALSNTATPPTSSEAAITAPPAFTFRAGDFVPRPSEFNLADVDMDGSVSHASNPPITITRPPRTASRHNSHTGRTVVRNSSSSSRTTGQKRKATHDYGEFFDILSSNNTPNAAGGGKRGKHA</sequence>
<gene>
    <name evidence="2" type="ORF">BJ878DRAFT_497709</name>
</gene>
<reference evidence="2" key="1">
    <citation type="journal article" date="2021" name="IMA Fungus">
        <title>Genomic characterization of three marine fungi, including Emericellopsis atlantica sp. nov. with signatures of a generalist lifestyle and marine biomass degradation.</title>
        <authorList>
            <person name="Hagestad O.C."/>
            <person name="Hou L."/>
            <person name="Andersen J.H."/>
            <person name="Hansen E.H."/>
            <person name="Altermark B."/>
            <person name="Li C."/>
            <person name="Kuhnert E."/>
            <person name="Cox R.J."/>
            <person name="Crous P.W."/>
            <person name="Spatafora J.W."/>
            <person name="Lail K."/>
            <person name="Amirebrahimi M."/>
            <person name="Lipzen A."/>
            <person name="Pangilinan J."/>
            <person name="Andreopoulos W."/>
            <person name="Hayes R.D."/>
            <person name="Ng V."/>
            <person name="Grigoriev I.V."/>
            <person name="Jackson S.A."/>
            <person name="Sutton T.D.S."/>
            <person name="Dobson A.D.W."/>
            <person name="Rama T."/>
        </authorList>
    </citation>
    <scope>NUCLEOTIDE SEQUENCE</scope>
    <source>
        <strain evidence="2">TRa3180A</strain>
    </source>
</reference>
<proteinExistence type="predicted"/>
<organism evidence="2 3">
    <name type="scientific">Calycina marina</name>
    <dbReference type="NCBI Taxonomy" id="1763456"/>
    <lineage>
        <taxon>Eukaryota</taxon>
        <taxon>Fungi</taxon>
        <taxon>Dikarya</taxon>
        <taxon>Ascomycota</taxon>
        <taxon>Pezizomycotina</taxon>
        <taxon>Leotiomycetes</taxon>
        <taxon>Helotiales</taxon>
        <taxon>Pezizellaceae</taxon>
        <taxon>Calycina</taxon>
    </lineage>
</organism>
<feature type="compositionally biased region" description="Polar residues" evidence="1">
    <location>
        <begin position="114"/>
        <end position="135"/>
    </location>
</feature>
<feature type="region of interest" description="Disordered" evidence="1">
    <location>
        <begin position="189"/>
        <end position="271"/>
    </location>
</feature>
<evidence type="ECO:0000313" key="3">
    <source>
        <dbReference type="Proteomes" id="UP000887226"/>
    </source>
</evidence>
<feature type="compositionally biased region" description="Basic and acidic residues" evidence="1">
    <location>
        <begin position="86"/>
        <end position="96"/>
    </location>
</feature>
<evidence type="ECO:0000256" key="1">
    <source>
        <dbReference type="SAM" id="MobiDB-lite"/>
    </source>
</evidence>
<dbReference type="Proteomes" id="UP000887226">
    <property type="component" value="Unassembled WGS sequence"/>
</dbReference>
<feature type="region of interest" description="Disordered" evidence="1">
    <location>
        <begin position="86"/>
        <end position="169"/>
    </location>
</feature>
<dbReference type="AlphaFoldDB" id="A0A9P7Z631"/>
<feature type="compositionally biased region" description="Basic and acidic residues" evidence="1">
    <location>
        <begin position="104"/>
        <end position="113"/>
    </location>
</feature>
<feature type="region of interest" description="Disordered" evidence="1">
    <location>
        <begin position="1"/>
        <end position="24"/>
    </location>
</feature>
<feature type="compositionally biased region" description="Polar residues" evidence="1">
    <location>
        <begin position="1"/>
        <end position="13"/>
    </location>
</feature>
<name>A0A9P7Z631_9HELO</name>
<feature type="compositionally biased region" description="Low complexity" evidence="1">
    <location>
        <begin position="221"/>
        <end position="236"/>
    </location>
</feature>
<dbReference type="PANTHER" id="PTHR38645">
    <property type="entry name" value="CHROMOSOME 9, WHOLE GENOME SHOTGUN SEQUENCE"/>
    <property type="match status" value="1"/>
</dbReference>
<dbReference type="EMBL" id="MU253810">
    <property type="protein sequence ID" value="KAG9246293.1"/>
    <property type="molecule type" value="Genomic_DNA"/>
</dbReference>
<protein>
    <submittedName>
        <fullName evidence="2">Uncharacterized protein</fullName>
    </submittedName>
</protein>